<keyword evidence="3 9" id="KW-0347">Helicase</keyword>
<keyword evidence="2 9" id="KW-0378">Hydrolase</keyword>
<comment type="caution">
    <text evidence="11">The sequence shown here is derived from an EMBL/GenBank/DDBJ whole genome shotgun (WGS) entry which is preliminary data.</text>
</comment>
<organism evidence="11 12">
    <name type="scientific">Rheinheimera aquimaris</name>
    <dbReference type="NCBI Taxonomy" id="412437"/>
    <lineage>
        <taxon>Bacteria</taxon>
        <taxon>Pseudomonadati</taxon>
        <taxon>Pseudomonadota</taxon>
        <taxon>Gammaproteobacteria</taxon>
        <taxon>Chromatiales</taxon>
        <taxon>Chromatiaceae</taxon>
        <taxon>Rheinheimera</taxon>
    </lineage>
</organism>
<dbReference type="InterPro" id="IPR000212">
    <property type="entry name" value="DNA_helicase_UvrD/REP"/>
</dbReference>
<evidence type="ECO:0000313" key="12">
    <source>
        <dbReference type="Proteomes" id="UP001501169"/>
    </source>
</evidence>
<evidence type="ECO:0000256" key="9">
    <source>
        <dbReference type="PROSITE-ProRule" id="PRU00560"/>
    </source>
</evidence>
<dbReference type="EMBL" id="BAAAEO010000005">
    <property type="protein sequence ID" value="GAA0560898.1"/>
    <property type="molecule type" value="Genomic_DNA"/>
</dbReference>
<evidence type="ECO:0000256" key="1">
    <source>
        <dbReference type="ARBA" id="ARBA00022741"/>
    </source>
</evidence>
<evidence type="ECO:0000256" key="5">
    <source>
        <dbReference type="ARBA" id="ARBA00023235"/>
    </source>
</evidence>
<dbReference type="Pfam" id="PF13361">
    <property type="entry name" value="UvrD_C"/>
    <property type="match status" value="1"/>
</dbReference>
<evidence type="ECO:0000313" key="11">
    <source>
        <dbReference type="EMBL" id="GAA0560898.1"/>
    </source>
</evidence>
<dbReference type="Pfam" id="PF00580">
    <property type="entry name" value="UvrD-helicase"/>
    <property type="match status" value="1"/>
</dbReference>
<dbReference type="Proteomes" id="UP001501169">
    <property type="component" value="Unassembled WGS sequence"/>
</dbReference>
<gene>
    <name evidence="11" type="ORF">GCM10009098_31210</name>
</gene>
<feature type="domain" description="UvrD-like helicase ATP-binding" evidence="10">
    <location>
        <begin position="8"/>
        <end position="282"/>
    </location>
</feature>
<dbReference type="EC" id="5.6.2.4" evidence="7"/>
<evidence type="ECO:0000256" key="4">
    <source>
        <dbReference type="ARBA" id="ARBA00022840"/>
    </source>
</evidence>
<evidence type="ECO:0000256" key="8">
    <source>
        <dbReference type="ARBA" id="ARBA00048988"/>
    </source>
</evidence>
<evidence type="ECO:0000256" key="7">
    <source>
        <dbReference type="ARBA" id="ARBA00034808"/>
    </source>
</evidence>
<dbReference type="InterPro" id="IPR027417">
    <property type="entry name" value="P-loop_NTPase"/>
</dbReference>
<dbReference type="PANTHER" id="PTHR11070:SF45">
    <property type="entry name" value="DNA 3'-5' HELICASE"/>
    <property type="match status" value="1"/>
</dbReference>
<evidence type="ECO:0000259" key="10">
    <source>
        <dbReference type="PROSITE" id="PS51198"/>
    </source>
</evidence>
<dbReference type="InterPro" id="IPR014017">
    <property type="entry name" value="DNA_helicase_UvrD-like_C"/>
</dbReference>
<dbReference type="GO" id="GO:0004527">
    <property type="term" value="F:exonuclease activity"/>
    <property type="evidence" value="ECO:0007669"/>
    <property type="project" value="UniProtKB-KW"/>
</dbReference>
<evidence type="ECO:0000256" key="3">
    <source>
        <dbReference type="ARBA" id="ARBA00022806"/>
    </source>
</evidence>
<keyword evidence="4 9" id="KW-0067">ATP-binding</keyword>
<keyword evidence="1 9" id="KW-0547">Nucleotide-binding</keyword>
<dbReference type="InterPro" id="IPR014016">
    <property type="entry name" value="UvrD-like_ATP-bd"/>
</dbReference>
<reference evidence="11 12" key="1">
    <citation type="journal article" date="2019" name="Int. J. Syst. Evol. Microbiol.">
        <title>The Global Catalogue of Microorganisms (GCM) 10K type strain sequencing project: providing services to taxonomists for standard genome sequencing and annotation.</title>
        <authorList>
            <consortium name="The Broad Institute Genomics Platform"/>
            <consortium name="The Broad Institute Genome Sequencing Center for Infectious Disease"/>
            <person name="Wu L."/>
            <person name="Ma J."/>
        </authorList>
    </citation>
    <scope>NUCLEOTIDE SEQUENCE [LARGE SCALE GENOMIC DNA]</scope>
    <source>
        <strain evidence="11 12">JCM 14331</strain>
    </source>
</reference>
<keyword evidence="11" id="KW-0540">Nuclease</keyword>
<dbReference type="RefSeq" id="WP_226767963.1">
    <property type="nucleotide sequence ID" value="NZ_BAAAEO010000005.1"/>
</dbReference>
<dbReference type="Gene3D" id="3.40.50.300">
    <property type="entry name" value="P-loop containing nucleotide triphosphate hydrolases"/>
    <property type="match status" value="2"/>
</dbReference>
<keyword evidence="12" id="KW-1185">Reference proteome</keyword>
<dbReference type="PROSITE" id="PS51198">
    <property type="entry name" value="UVRD_HELICASE_ATP_BIND"/>
    <property type="match status" value="1"/>
</dbReference>
<comment type="catalytic activity">
    <reaction evidence="6">
        <text>Couples ATP hydrolysis with the unwinding of duplex DNA by translocating in the 3'-5' direction.</text>
        <dbReference type="EC" id="5.6.2.4"/>
    </reaction>
</comment>
<proteinExistence type="predicted"/>
<evidence type="ECO:0000256" key="2">
    <source>
        <dbReference type="ARBA" id="ARBA00022801"/>
    </source>
</evidence>
<evidence type="ECO:0000256" key="6">
    <source>
        <dbReference type="ARBA" id="ARBA00034617"/>
    </source>
</evidence>
<protein>
    <recommendedName>
        <fullName evidence="7">DNA 3'-5' helicase</fullName>
        <ecNumber evidence="7">5.6.2.4</ecNumber>
    </recommendedName>
</protein>
<dbReference type="SUPFAM" id="SSF52540">
    <property type="entry name" value="P-loop containing nucleoside triphosphate hydrolases"/>
    <property type="match status" value="1"/>
</dbReference>
<feature type="binding site" evidence="9">
    <location>
        <begin position="29"/>
        <end position="36"/>
    </location>
    <ligand>
        <name>ATP</name>
        <dbReference type="ChEBI" id="CHEBI:30616"/>
    </ligand>
</feature>
<sequence length="468" mass="52442">MRALVRTTPTAEQLPIISRNSYGVEVICGAAGSGKTSTALMRLKSLIYMCDARHKRESIDKPINVLVLTFNRTLSGYVKALVDSQLDTDLKVDVEISTFAKWARRSINNGKICPEAKAESKIKELSAHIIALSPEYIVKEVDYLLGRFSIADIENYIQYERTGRGAVPRVERTLRRELLDKVVYPYKQWLSEEGYIDWNDLAVMMSNETQSIGYDIVIVDEAQDFSANQLRAIKHHLSIESSLTFVMDTVQRIYARGFTWSECGFDVRPGKVFQLRKNHRNTRQIANFAKHVLEGIAVEDNGALPDLNAASKDGDLPYIVNGNYLQQVDWAITFIKENIDLSLESVAFLKPKGGAWFTTLKNKLNENSLPFVEITRDSEWPDGDENIALCTFHSAKGLEFDHVFILGLSGENTACSEINIDDGLIVLQKLLAVAVARARLRVAIGQKIGEESVLSAYFTDALVQVVNL</sequence>
<keyword evidence="5" id="KW-0413">Isomerase</keyword>
<keyword evidence="11" id="KW-0269">Exonuclease</keyword>
<comment type="catalytic activity">
    <reaction evidence="8">
        <text>ATP + H2O = ADP + phosphate + H(+)</text>
        <dbReference type="Rhea" id="RHEA:13065"/>
        <dbReference type="ChEBI" id="CHEBI:15377"/>
        <dbReference type="ChEBI" id="CHEBI:15378"/>
        <dbReference type="ChEBI" id="CHEBI:30616"/>
        <dbReference type="ChEBI" id="CHEBI:43474"/>
        <dbReference type="ChEBI" id="CHEBI:456216"/>
        <dbReference type="EC" id="5.6.2.4"/>
    </reaction>
</comment>
<dbReference type="PANTHER" id="PTHR11070">
    <property type="entry name" value="UVRD / RECB / PCRA DNA HELICASE FAMILY MEMBER"/>
    <property type="match status" value="1"/>
</dbReference>
<accession>A0ABN1E7T3</accession>
<name>A0ABN1E7T3_9GAMM</name>